<dbReference type="AlphaFoldDB" id="A0A6L3N830"/>
<evidence type="ECO:0000313" key="2">
    <source>
        <dbReference type="Proteomes" id="UP000473571"/>
    </source>
</evidence>
<evidence type="ECO:0000313" key="1">
    <source>
        <dbReference type="EMBL" id="KAB0643325.1"/>
    </source>
</evidence>
<protein>
    <submittedName>
        <fullName evidence="1">Type II toxin-antitoxin system Phd/YefM family antitoxin</fullName>
    </submittedName>
</protein>
<proteinExistence type="predicted"/>
<comment type="caution">
    <text evidence="1">The sequence shown here is derived from an EMBL/GenBank/DDBJ whole genome shotgun (WGS) entry which is preliminary data.</text>
</comment>
<dbReference type="EMBL" id="VZOL01001067">
    <property type="protein sequence ID" value="KAB0643325.1"/>
    <property type="molecule type" value="Genomic_DNA"/>
</dbReference>
<dbReference type="Proteomes" id="UP000473571">
    <property type="component" value="Unassembled WGS sequence"/>
</dbReference>
<name>A0A6L3N830_9BURK</name>
<sequence length="77" mass="8217">MMRAVVERFVEQSPMAIMTRLVLQCALHDDWLDTGAGTDGESDDEPIREALFALAVDAIAAIAARARAPSDTAGFAP</sequence>
<organism evidence="1 2">
    <name type="scientific">Burkholderia territorii</name>
    <dbReference type="NCBI Taxonomy" id="1503055"/>
    <lineage>
        <taxon>Bacteria</taxon>
        <taxon>Pseudomonadati</taxon>
        <taxon>Pseudomonadota</taxon>
        <taxon>Betaproteobacteria</taxon>
        <taxon>Burkholderiales</taxon>
        <taxon>Burkholderiaceae</taxon>
        <taxon>Burkholderia</taxon>
        <taxon>Burkholderia cepacia complex</taxon>
    </lineage>
</organism>
<feature type="non-terminal residue" evidence="1">
    <location>
        <position position="77"/>
    </location>
</feature>
<gene>
    <name evidence="1" type="ORF">F7R13_33350</name>
</gene>
<reference evidence="1 2" key="1">
    <citation type="submission" date="2019-09" db="EMBL/GenBank/DDBJ databases">
        <title>Draft genome sequences of 48 bacterial type strains from the CCUG.</title>
        <authorList>
            <person name="Tunovic T."/>
            <person name="Pineiro-Iglesias B."/>
            <person name="Unosson C."/>
            <person name="Inganas E."/>
            <person name="Ohlen M."/>
            <person name="Cardew S."/>
            <person name="Jensie-Markopoulos S."/>
            <person name="Salva-Serra F."/>
            <person name="Jaen-Luchoro D."/>
            <person name="Karlsson R."/>
            <person name="Svensson-Stadler L."/>
            <person name="Chun J."/>
            <person name="Moore E."/>
        </authorList>
    </citation>
    <scope>NUCLEOTIDE SEQUENCE [LARGE SCALE GENOMIC DNA]</scope>
    <source>
        <strain evidence="1 2">CCUG 65687</strain>
    </source>
</reference>
<accession>A0A6L3N830</accession>